<name>A0ABR1WLK4_9PEZI</name>
<comment type="caution">
    <text evidence="3">The sequence shown here is derived from an EMBL/GenBank/DDBJ whole genome shotgun (WGS) entry which is preliminary data.</text>
</comment>
<proteinExistence type="predicted"/>
<dbReference type="EMBL" id="JAQQWN010000005">
    <property type="protein sequence ID" value="KAK8084372.1"/>
    <property type="molecule type" value="Genomic_DNA"/>
</dbReference>
<sequence>MKSTHLVARLPLAAIVNTQANQPKTEPSGVLEFDLVFPRNETYATTQYFPLVLAVRNSTAAWPHGLRVKYQIWPHHLEAPPSEGLFELPESGATSGAPLTAPN</sequence>
<dbReference type="Proteomes" id="UP001433268">
    <property type="component" value="Unassembled WGS sequence"/>
</dbReference>
<evidence type="ECO:0000313" key="4">
    <source>
        <dbReference type="Proteomes" id="UP001433268"/>
    </source>
</evidence>
<evidence type="ECO:0000313" key="3">
    <source>
        <dbReference type="EMBL" id="KAK8084372.1"/>
    </source>
</evidence>
<dbReference type="InterPro" id="IPR055560">
    <property type="entry name" value="DUF7136"/>
</dbReference>
<reference evidence="3 4" key="1">
    <citation type="submission" date="2023-01" db="EMBL/GenBank/DDBJ databases">
        <title>Analysis of 21 Apiospora genomes using comparative genomics revels a genus with tremendous synthesis potential of carbohydrate active enzymes and secondary metabolites.</title>
        <authorList>
            <person name="Sorensen T."/>
        </authorList>
    </citation>
    <scope>NUCLEOTIDE SEQUENCE [LARGE SCALE GENOMIC DNA]</scope>
    <source>
        <strain evidence="3 4">CBS 114990</strain>
    </source>
</reference>
<gene>
    <name evidence="3" type="ORF">PG997_005643</name>
</gene>
<accession>A0ABR1WLK4</accession>
<organism evidence="3 4">
    <name type="scientific">Apiospora hydei</name>
    <dbReference type="NCBI Taxonomy" id="1337664"/>
    <lineage>
        <taxon>Eukaryota</taxon>
        <taxon>Fungi</taxon>
        <taxon>Dikarya</taxon>
        <taxon>Ascomycota</taxon>
        <taxon>Pezizomycotina</taxon>
        <taxon>Sordariomycetes</taxon>
        <taxon>Xylariomycetidae</taxon>
        <taxon>Amphisphaeriales</taxon>
        <taxon>Apiosporaceae</taxon>
        <taxon>Apiospora</taxon>
    </lineage>
</organism>
<protein>
    <recommendedName>
        <fullName evidence="2">DUF7136 domain-containing protein</fullName>
    </recommendedName>
</protein>
<evidence type="ECO:0000256" key="1">
    <source>
        <dbReference type="SAM" id="MobiDB-lite"/>
    </source>
</evidence>
<dbReference type="Pfam" id="PF23584">
    <property type="entry name" value="DUF7136"/>
    <property type="match status" value="1"/>
</dbReference>
<dbReference type="RefSeq" id="XP_066668881.1">
    <property type="nucleotide sequence ID" value="XM_066809958.1"/>
</dbReference>
<evidence type="ECO:0000259" key="2">
    <source>
        <dbReference type="Pfam" id="PF23584"/>
    </source>
</evidence>
<dbReference type="GeneID" id="92043018"/>
<keyword evidence="4" id="KW-1185">Reference proteome</keyword>
<feature type="domain" description="DUF7136" evidence="2">
    <location>
        <begin position="28"/>
        <end position="94"/>
    </location>
</feature>
<feature type="region of interest" description="Disordered" evidence="1">
    <location>
        <begin position="84"/>
        <end position="103"/>
    </location>
</feature>